<dbReference type="Gramene" id="TKW12563">
    <property type="protein sequence ID" value="TKW12563"/>
    <property type="gene ID" value="SEVIR_5G044050v2"/>
</dbReference>
<gene>
    <name evidence="1" type="ORF">SEVIR_5G044050v2</name>
</gene>
<protein>
    <submittedName>
        <fullName evidence="1">Uncharacterized protein</fullName>
    </submittedName>
</protein>
<organism evidence="1 2">
    <name type="scientific">Setaria viridis</name>
    <name type="common">Green bristlegrass</name>
    <name type="synonym">Setaria italica subsp. viridis</name>
    <dbReference type="NCBI Taxonomy" id="4556"/>
    <lineage>
        <taxon>Eukaryota</taxon>
        <taxon>Viridiplantae</taxon>
        <taxon>Streptophyta</taxon>
        <taxon>Embryophyta</taxon>
        <taxon>Tracheophyta</taxon>
        <taxon>Spermatophyta</taxon>
        <taxon>Magnoliopsida</taxon>
        <taxon>Liliopsida</taxon>
        <taxon>Poales</taxon>
        <taxon>Poaceae</taxon>
        <taxon>PACMAD clade</taxon>
        <taxon>Panicoideae</taxon>
        <taxon>Panicodae</taxon>
        <taxon>Paniceae</taxon>
        <taxon>Cenchrinae</taxon>
        <taxon>Setaria</taxon>
    </lineage>
</organism>
<evidence type="ECO:0000313" key="1">
    <source>
        <dbReference type="EMBL" id="TKW12563.1"/>
    </source>
</evidence>
<dbReference type="Proteomes" id="UP000298652">
    <property type="component" value="Chromosome 5"/>
</dbReference>
<reference evidence="1" key="1">
    <citation type="submission" date="2019-03" db="EMBL/GenBank/DDBJ databases">
        <title>WGS assembly of Setaria viridis.</title>
        <authorList>
            <person name="Huang P."/>
            <person name="Jenkins J."/>
            <person name="Grimwood J."/>
            <person name="Barry K."/>
            <person name="Healey A."/>
            <person name="Mamidi S."/>
            <person name="Sreedasyam A."/>
            <person name="Shu S."/>
            <person name="Feldman M."/>
            <person name="Wu J."/>
            <person name="Yu Y."/>
            <person name="Chen C."/>
            <person name="Johnson J."/>
            <person name="Rokhsar D."/>
            <person name="Baxter I."/>
            <person name="Schmutz J."/>
            <person name="Brutnell T."/>
            <person name="Kellogg E."/>
        </authorList>
    </citation>
    <scope>NUCLEOTIDE SEQUENCE [LARGE SCALE GENOMIC DNA]</scope>
</reference>
<dbReference type="EMBL" id="CM016556">
    <property type="protein sequence ID" value="TKW12563.1"/>
    <property type="molecule type" value="Genomic_DNA"/>
</dbReference>
<evidence type="ECO:0000313" key="2">
    <source>
        <dbReference type="Proteomes" id="UP000298652"/>
    </source>
</evidence>
<accession>A0A4U6UEQ6</accession>
<keyword evidence="2" id="KW-1185">Reference proteome</keyword>
<name>A0A4U6UEQ6_SETVI</name>
<proteinExistence type="predicted"/>
<dbReference type="AlphaFoldDB" id="A0A4U6UEQ6"/>
<sequence>MDLGWDLSVHRQRLGWHQQMYSQSMSNPL</sequence>